<protein>
    <recommendedName>
        <fullName evidence="3">Phage integrase SAM-like domain-containing protein</fullName>
    </recommendedName>
</protein>
<gene>
    <name evidence="4" type="ORF">EZS27_000337</name>
</gene>
<accession>A0A5J4T236</accession>
<dbReference type="GO" id="GO:0003677">
    <property type="term" value="F:DNA binding"/>
    <property type="evidence" value="ECO:0007669"/>
    <property type="project" value="UniProtKB-KW"/>
</dbReference>
<keyword evidence="2" id="KW-0233">DNA recombination</keyword>
<dbReference type="GO" id="GO:0015074">
    <property type="term" value="P:DNA integration"/>
    <property type="evidence" value="ECO:0007669"/>
    <property type="project" value="InterPro"/>
</dbReference>
<dbReference type="GO" id="GO:0006310">
    <property type="term" value="P:DNA recombination"/>
    <property type="evidence" value="ECO:0007669"/>
    <property type="project" value="UniProtKB-KW"/>
</dbReference>
<sequence>MPTFKIEIQNKRADGTYNVRIRIIHNREVRRLSTNIYVTNADLTRSLKLKNQQVIERCEFLIQRCREACNKLDYGIMALPIDELINRIKTHLTGGNHFHLDFIKYTKQKTIKMNPGTASTYLIMLNALQRYIKCDHLDITEINTAFLRGFENFIENEPSMQGSNRKKEKKEIKPKSGRAISAYLACIRAIHNKAKEEFNDEDRGLIHIPYSPFKNFKIKPQPKTRKRAISVEIIQSMINLPYEKELIGGRWSRFNLAKDCFLLSFALIGMNSVDMYYANIQKQDIIIYNRRKTEGRRNDSAEMHVKIENCISQLIVKYRDPGGNKLFNFYSHYATPFNFNKALNKGLKQIGKILDIEGLEFYAARHSWATIARSSAVGIDKATVHEALNHVDNEMKVTDIYIDRDWSVIWNANKKVLELFDWKMIL</sequence>
<evidence type="ECO:0000259" key="3">
    <source>
        <dbReference type="Pfam" id="PF13102"/>
    </source>
</evidence>
<comment type="caution">
    <text evidence="4">The sequence shown here is derived from an EMBL/GenBank/DDBJ whole genome shotgun (WGS) entry which is preliminary data.</text>
</comment>
<dbReference type="PANTHER" id="PTHR30349">
    <property type="entry name" value="PHAGE INTEGRASE-RELATED"/>
    <property type="match status" value="1"/>
</dbReference>
<evidence type="ECO:0000256" key="2">
    <source>
        <dbReference type="ARBA" id="ARBA00023172"/>
    </source>
</evidence>
<reference evidence="4" key="1">
    <citation type="submission" date="2019-03" db="EMBL/GenBank/DDBJ databases">
        <title>Single cell metagenomics reveals metabolic interactions within the superorganism composed of flagellate Streblomastix strix and complex community of Bacteroidetes bacteria on its surface.</title>
        <authorList>
            <person name="Treitli S.C."/>
            <person name="Kolisko M."/>
            <person name="Husnik F."/>
            <person name="Keeling P."/>
            <person name="Hampl V."/>
        </authorList>
    </citation>
    <scope>NUCLEOTIDE SEQUENCE</scope>
    <source>
        <strain evidence="4">STM</strain>
    </source>
</reference>
<dbReference type="EMBL" id="SNRY01000003">
    <property type="protein sequence ID" value="KAA6352387.1"/>
    <property type="molecule type" value="Genomic_DNA"/>
</dbReference>
<dbReference type="PANTHER" id="PTHR30349:SF64">
    <property type="entry name" value="PROPHAGE INTEGRASE INTD-RELATED"/>
    <property type="match status" value="1"/>
</dbReference>
<dbReference type="SUPFAM" id="SSF56349">
    <property type="entry name" value="DNA breaking-rejoining enzymes"/>
    <property type="match status" value="1"/>
</dbReference>
<dbReference type="Gene3D" id="1.10.150.130">
    <property type="match status" value="1"/>
</dbReference>
<dbReference type="AlphaFoldDB" id="A0A5J4T236"/>
<dbReference type="InterPro" id="IPR013762">
    <property type="entry name" value="Integrase-like_cat_sf"/>
</dbReference>
<dbReference type="Gene3D" id="1.10.443.10">
    <property type="entry name" value="Intergrase catalytic core"/>
    <property type="match status" value="1"/>
</dbReference>
<dbReference type="Pfam" id="PF13102">
    <property type="entry name" value="Phage_int_SAM_5"/>
    <property type="match status" value="1"/>
</dbReference>
<organism evidence="4">
    <name type="scientific">termite gut metagenome</name>
    <dbReference type="NCBI Taxonomy" id="433724"/>
    <lineage>
        <taxon>unclassified sequences</taxon>
        <taxon>metagenomes</taxon>
        <taxon>organismal metagenomes</taxon>
    </lineage>
</organism>
<dbReference type="InterPro" id="IPR025269">
    <property type="entry name" value="SAM-like_dom"/>
</dbReference>
<dbReference type="InterPro" id="IPR011010">
    <property type="entry name" value="DNA_brk_join_enz"/>
</dbReference>
<name>A0A5J4T236_9ZZZZ</name>
<dbReference type="InterPro" id="IPR050090">
    <property type="entry name" value="Tyrosine_recombinase_XerCD"/>
</dbReference>
<feature type="domain" description="Phage integrase SAM-like" evidence="3">
    <location>
        <begin position="101"/>
        <end position="197"/>
    </location>
</feature>
<proteinExistence type="predicted"/>
<dbReference type="InterPro" id="IPR010998">
    <property type="entry name" value="Integrase_recombinase_N"/>
</dbReference>
<evidence type="ECO:0000313" key="4">
    <source>
        <dbReference type="EMBL" id="KAA6352387.1"/>
    </source>
</evidence>
<evidence type="ECO:0000256" key="1">
    <source>
        <dbReference type="ARBA" id="ARBA00023125"/>
    </source>
</evidence>
<keyword evidence="1" id="KW-0238">DNA-binding</keyword>